<evidence type="ECO:0000256" key="1">
    <source>
        <dbReference type="ARBA" id="ARBA00004123"/>
    </source>
</evidence>
<comment type="caution">
    <text evidence="6">The sequence shown here is derived from an EMBL/GenBank/DDBJ whole genome shotgun (WGS) entry which is preliminary data.</text>
</comment>
<feature type="compositionally biased region" description="Polar residues" evidence="5">
    <location>
        <begin position="46"/>
        <end position="57"/>
    </location>
</feature>
<accession>A0A507ET24</accession>
<organism evidence="6 7">
    <name type="scientific">Chytriomyces confervae</name>
    <dbReference type="NCBI Taxonomy" id="246404"/>
    <lineage>
        <taxon>Eukaryota</taxon>
        <taxon>Fungi</taxon>
        <taxon>Fungi incertae sedis</taxon>
        <taxon>Chytridiomycota</taxon>
        <taxon>Chytridiomycota incertae sedis</taxon>
        <taxon>Chytridiomycetes</taxon>
        <taxon>Chytridiales</taxon>
        <taxon>Chytriomycetaceae</taxon>
        <taxon>Chytriomyces</taxon>
    </lineage>
</organism>
<evidence type="ECO:0000313" key="7">
    <source>
        <dbReference type="Proteomes" id="UP000320333"/>
    </source>
</evidence>
<keyword evidence="7" id="KW-1185">Reference proteome</keyword>
<feature type="region of interest" description="Disordered" evidence="5">
    <location>
        <begin position="1"/>
        <end position="80"/>
    </location>
</feature>
<dbReference type="EMBL" id="QEAP01000416">
    <property type="protein sequence ID" value="TPX67024.1"/>
    <property type="molecule type" value="Genomic_DNA"/>
</dbReference>
<keyword evidence="3" id="KW-0539">Nucleus</keyword>
<dbReference type="PANTHER" id="PTHR12972">
    <property type="entry name" value="DOWNSTREAM NEIGHBOR OF SON"/>
    <property type="match status" value="1"/>
</dbReference>
<protein>
    <submittedName>
        <fullName evidence="6">Uncharacterized protein</fullName>
    </submittedName>
</protein>
<dbReference type="GO" id="GO:0033260">
    <property type="term" value="P:nuclear DNA replication"/>
    <property type="evidence" value="ECO:0007669"/>
    <property type="project" value="TreeGrafter"/>
</dbReference>
<evidence type="ECO:0000256" key="4">
    <source>
        <dbReference type="ARBA" id="ARBA00025806"/>
    </source>
</evidence>
<sequence length="655" mass="72240">MKPMKRASSENEAIGASLKRAKSGGLAALREKHRLQREGHAPPPSNTSSLVTQQASASVKPVLTPKPSINATSTAKARNPFGMGQSATLMRAPSDPFSVLSSIESCSGTSSWLDARPQSAVEDLASDSDSDLEEANMVEKMDANSDALLVQFEEMCARAPAAHVQEPGKRIMSEKLCTVVEEPRSRLFALLASKPKDEHSKKRLPMLFPEKLHRAPSRPAEPVADTSSNSKPNQAVEMEKIAGLESQVMLGSPNMTNSMDTPSDPNEADLMDYSLKTGFSIVSTELHPWLQERTEEDNFLSLHNHQLKIPLQSLTLKARFDQCLISHVYPNGPRAPTHIALMTRILAIKPGVALKPFERNELNHFVAKESEWRQSFKSLCASLMSKNTDYFYYMNSEFTALFQSPNADGNPTGDFRAVLAKASLALRNVLTAKKIHFKCIVALQKVKKTSTYTGLEEGNEEEKNEARQEIMEMERIQPGRTVTASKADAIPCQLVFSGAETIMKLKEFLTDWTEHSVEKRALHQPVLISPSPFLNASLKMADIVKLERVERLESSTTNLSKSVATTMSAFTMKVSGILLPTSIAVIKDIMRSTCINSKKEQVKMMMEIESRTVPLNLEVGSRVTDSSSRQDEGDVDMNVCGKSVNVFEVGNGSYF</sequence>
<evidence type="ECO:0000256" key="3">
    <source>
        <dbReference type="ARBA" id="ARBA00023242"/>
    </source>
</evidence>
<dbReference type="InterPro" id="IPR024861">
    <property type="entry name" value="Donson"/>
</dbReference>
<dbReference type="OrthoDB" id="534063at2759"/>
<comment type="similarity">
    <text evidence="4">Belongs to the DONSON family.</text>
</comment>
<dbReference type="PANTHER" id="PTHR12972:SF0">
    <property type="entry name" value="PROTEIN DOWNSTREAM NEIGHBOR OF SON"/>
    <property type="match status" value="1"/>
</dbReference>
<keyword evidence="2" id="KW-0217">Developmental protein</keyword>
<dbReference type="Proteomes" id="UP000320333">
    <property type="component" value="Unassembled WGS sequence"/>
</dbReference>
<reference evidence="6 7" key="1">
    <citation type="journal article" date="2019" name="Sci. Rep.">
        <title>Comparative genomics of chytrid fungi reveal insights into the obligate biotrophic and pathogenic lifestyle of Synchytrium endobioticum.</title>
        <authorList>
            <person name="van de Vossenberg B.T.L.H."/>
            <person name="Warris S."/>
            <person name="Nguyen H.D.T."/>
            <person name="van Gent-Pelzer M.P.E."/>
            <person name="Joly D.L."/>
            <person name="van de Geest H.C."/>
            <person name="Bonants P.J.M."/>
            <person name="Smith D.S."/>
            <person name="Levesque C.A."/>
            <person name="van der Lee T.A.J."/>
        </authorList>
    </citation>
    <scope>NUCLEOTIDE SEQUENCE [LARGE SCALE GENOMIC DNA]</scope>
    <source>
        <strain evidence="6 7">CBS 675.73</strain>
    </source>
</reference>
<dbReference type="GO" id="GO:0005634">
    <property type="term" value="C:nucleus"/>
    <property type="evidence" value="ECO:0007669"/>
    <property type="project" value="UniProtKB-SubCell"/>
</dbReference>
<evidence type="ECO:0000313" key="6">
    <source>
        <dbReference type="EMBL" id="TPX67024.1"/>
    </source>
</evidence>
<feature type="compositionally biased region" description="Polar residues" evidence="5">
    <location>
        <begin position="67"/>
        <end position="76"/>
    </location>
</feature>
<proteinExistence type="inferred from homology"/>
<evidence type="ECO:0000256" key="2">
    <source>
        <dbReference type="ARBA" id="ARBA00022473"/>
    </source>
</evidence>
<gene>
    <name evidence="6" type="ORF">CcCBS67573_g07636</name>
</gene>
<name>A0A507ET24_9FUNG</name>
<dbReference type="AlphaFoldDB" id="A0A507ET24"/>
<evidence type="ECO:0000256" key="5">
    <source>
        <dbReference type="SAM" id="MobiDB-lite"/>
    </source>
</evidence>
<comment type="subcellular location">
    <subcellularLocation>
        <location evidence="1">Nucleus</location>
    </subcellularLocation>
</comment>